<dbReference type="EMBL" id="CP063169">
    <property type="protein sequence ID" value="QOR71361.1"/>
    <property type="molecule type" value="Genomic_DNA"/>
</dbReference>
<proteinExistence type="predicted"/>
<sequence length="92" mass="10475">MYESVLRAKSEQRAVFPLGGPHLWEVAKIADPKERRRLAEVMEEFSDFNYLPGRRTVAELEFAAGIARVMGEQPRLEAISLLRPTFGHVFGM</sequence>
<dbReference type="AlphaFoldDB" id="A0A7M1SV53"/>
<evidence type="ECO:0000313" key="1">
    <source>
        <dbReference type="EMBL" id="QOR71361.1"/>
    </source>
</evidence>
<dbReference type="KEGG" id="halt:IM660_03415"/>
<protein>
    <submittedName>
        <fullName evidence="1">Uncharacterized protein</fullName>
    </submittedName>
</protein>
<organism evidence="1 2">
    <name type="scientific">Ruania alkalisoli</name>
    <dbReference type="NCBI Taxonomy" id="2779775"/>
    <lineage>
        <taxon>Bacteria</taxon>
        <taxon>Bacillati</taxon>
        <taxon>Actinomycetota</taxon>
        <taxon>Actinomycetes</taxon>
        <taxon>Micrococcales</taxon>
        <taxon>Ruaniaceae</taxon>
        <taxon>Ruania</taxon>
    </lineage>
</organism>
<evidence type="ECO:0000313" key="2">
    <source>
        <dbReference type="Proteomes" id="UP000593758"/>
    </source>
</evidence>
<dbReference type="RefSeq" id="WP_193498024.1">
    <property type="nucleotide sequence ID" value="NZ_CP063169.1"/>
</dbReference>
<gene>
    <name evidence="1" type="ORF">IM660_03415</name>
</gene>
<reference evidence="1 2" key="1">
    <citation type="submission" date="2020-10" db="EMBL/GenBank/DDBJ databases">
        <title>Haloactinobacterium sp. RN3S43, a bacterium isolated from saline soil.</title>
        <authorList>
            <person name="Sun J.-Q."/>
        </authorList>
    </citation>
    <scope>NUCLEOTIDE SEQUENCE [LARGE SCALE GENOMIC DNA]</scope>
    <source>
        <strain evidence="1 2">RN3S43</strain>
    </source>
</reference>
<keyword evidence="2" id="KW-1185">Reference proteome</keyword>
<dbReference type="Proteomes" id="UP000593758">
    <property type="component" value="Chromosome"/>
</dbReference>
<accession>A0A7M1SV53</accession>
<name>A0A7M1SV53_9MICO</name>